<dbReference type="InterPro" id="IPR025447">
    <property type="entry name" value="DUF4192"/>
</dbReference>
<dbReference type="STRING" id="1869.MB27_37365"/>
<dbReference type="Pfam" id="PF13830">
    <property type="entry name" value="DUF4192"/>
    <property type="match status" value="1"/>
</dbReference>
<dbReference type="Proteomes" id="UP000054537">
    <property type="component" value="Unassembled WGS sequence"/>
</dbReference>
<organism evidence="1 2">
    <name type="scientific">Actinoplanes utahensis</name>
    <dbReference type="NCBI Taxonomy" id="1869"/>
    <lineage>
        <taxon>Bacteria</taxon>
        <taxon>Bacillati</taxon>
        <taxon>Actinomycetota</taxon>
        <taxon>Actinomycetes</taxon>
        <taxon>Micromonosporales</taxon>
        <taxon>Micromonosporaceae</taxon>
        <taxon>Actinoplanes</taxon>
    </lineage>
</organism>
<gene>
    <name evidence="1" type="ORF">MB27_37365</name>
</gene>
<accession>A0A0A6UCV3</accession>
<name>A0A0A6UCV3_ACTUT</name>
<dbReference type="AlphaFoldDB" id="A0A0A6UCV3"/>
<dbReference type="EMBL" id="JRTT01000135">
    <property type="protein sequence ID" value="KHD72903.1"/>
    <property type="molecule type" value="Genomic_DNA"/>
</dbReference>
<dbReference type="RefSeq" id="WP_043532850.1">
    <property type="nucleotide sequence ID" value="NZ_BAABKU010000006.1"/>
</dbReference>
<dbReference type="eggNOG" id="ENOG5031GJC">
    <property type="taxonomic scope" value="Bacteria"/>
</dbReference>
<evidence type="ECO:0008006" key="3">
    <source>
        <dbReference type="Google" id="ProtNLM"/>
    </source>
</evidence>
<evidence type="ECO:0000313" key="1">
    <source>
        <dbReference type="EMBL" id="KHD72903.1"/>
    </source>
</evidence>
<reference evidence="1 2" key="1">
    <citation type="submission" date="2014-10" db="EMBL/GenBank/DDBJ databases">
        <title>Draft genome sequence of Actinoplanes utahensis NRRL 12052.</title>
        <authorList>
            <person name="Velasco-Bucheli B."/>
            <person name="del Cerro C."/>
            <person name="Hormigo D."/>
            <person name="Garcia J.L."/>
            <person name="Acebal C."/>
            <person name="Arroyo M."/>
            <person name="de la Mata I."/>
        </authorList>
    </citation>
    <scope>NUCLEOTIDE SEQUENCE [LARGE SCALE GENOMIC DNA]</scope>
    <source>
        <strain evidence="1 2">NRRL 12052</strain>
    </source>
</reference>
<proteinExistence type="predicted"/>
<protein>
    <recommendedName>
        <fullName evidence="3">DUF4192 domain-containing protein</fullName>
    </recommendedName>
</protein>
<evidence type="ECO:0000313" key="2">
    <source>
        <dbReference type="Proteomes" id="UP000054537"/>
    </source>
</evidence>
<comment type="caution">
    <text evidence="1">The sequence shown here is derived from an EMBL/GenBank/DDBJ whole genome shotgun (WGS) entry which is preliminary data.</text>
</comment>
<sequence length="327" mass="35327">MRSDCSLPLGTPAEFLAALPYLLGYHPHDAVALIGLRGHDLEFGACFDLPPPGLGAEVLRAGAAEIAVTIARQEPQAVVIVGYGPPQRITPMTMHLVEALRVVEVRVSDAIRVSDGRWWSYLCSEPRCCPPDGGLCLPPDSVIAARATYLGHVALPSRADLVTQVAAVEGQARQAMVAATERARGRFAGLLTDERAGRRIKQAGRLAVREVEKRYRAGAALTDDDVAWIGVLLVDRATEDYALDRCGADDWRISLWTDVLRRVEPVYVPAPACLLGFTAWRAGLGALARVAVNRALLAEPGHQLARMLDELLDHGISPGTVTRWAPE</sequence>
<dbReference type="OrthoDB" id="3264463at2"/>
<keyword evidence="2" id="KW-1185">Reference proteome</keyword>